<dbReference type="Proteomes" id="UP000712600">
    <property type="component" value="Unassembled WGS sequence"/>
</dbReference>
<dbReference type="Pfam" id="PF00931">
    <property type="entry name" value="NB-ARC"/>
    <property type="match status" value="1"/>
</dbReference>
<feature type="region of interest" description="Disordered" evidence="4">
    <location>
        <begin position="751"/>
        <end position="786"/>
    </location>
</feature>
<evidence type="ECO:0000256" key="2">
    <source>
        <dbReference type="ARBA" id="ARBA00022737"/>
    </source>
</evidence>
<name>A0A8S9QA75_BRACR</name>
<evidence type="ECO:0000259" key="5">
    <source>
        <dbReference type="Pfam" id="PF00931"/>
    </source>
</evidence>
<dbReference type="PANTHER" id="PTHR11017">
    <property type="entry name" value="LEUCINE-RICH REPEAT-CONTAINING PROTEIN"/>
    <property type="match status" value="1"/>
</dbReference>
<evidence type="ECO:0000313" key="8">
    <source>
        <dbReference type="Proteomes" id="UP000712600"/>
    </source>
</evidence>
<dbReference type="SUPFAM" id="SSF52058">
    <property type="entry name" value="L domain-like"/>
    <property type="match status" value="1"/>
</dbReference>
<reference evidence="7" key="1">
    <citation type="submission" date="2019-12" db="EMBL/GenBank/DDBJ databases">
        <title>Genome sequencing and annotation of Brassica cretica.</title>
        <authorList>
            <person name="Studholme D.J."/>
            <person name="Sarris P."/>
        </authorList>
    </citation>
    <scope>NUCLEOTIDE SEQUENCE</scope>
    <source>
        <strain evidence="7">PFS-109/04</strain>
        <tissue evidence="7">Leaf</tissue>
    </source>
</reference>
<feature type="domain" description="NB-ARC" evidence="5">
    <location>
        <begin position="39"/>
        <end position="206"/>
    </location>
</feature>
<dbReference type="AlphaFoldDB" id="A0A8S9QA75"/>
<dbReference type="Pfam" id="PF23282">
    <property type="entry name" value="WHD_ROQ1"/>
    <property type="match status" value="1"/>
</dbReference>
<dbReference type="PRINTS" id="PR00364">
    <property type="entry name" value="DISEASERSIST"/>
</dbReference>
<dbReference type="SUPFAM" id="SSF46785">
    <property type="entry name" value="Winged helix' DNA-binding domain"/>
    <property type="match status" value="1"/>
</dbReference>
<dbReference type="InterPro" id="IPR032675">
    <property type="entry name" value="LRR_dom_sf"/>
</dbReference>
<dbReference type="EMBL" id="QGKX02001290">
    <property type="protein sequence ID" value="KAF3535214.1"/>
    <property type="molecule type" value="Genomic_DNA"/>
</dbReference>
<dbReference type="InterPro" id="IPR042197">
    <property type="entry name" value="Apaf_helical"/>
</dbReference>
<evidence type="ECO:0000256" key="3">
    <source>
        <dbReference type="ARBA" id="ARBA00022801"/>
    </source>
</evidence>
<dbReference type="InterPro" id="IPR002182">
    <property type="entry name" value="NB-ARC"/>
</dbReference>
<keyword evidence="2" id="KW-0677">Repeat</keyword>
<feature type="domain" description="Disease resistance protein Roq1-like winged-helix" evidence="6">
    <location>
        <begin position="273"/>
        <end position="340"/>
    </location>
</feature>
<dbReference type="Pfam" id="PF07725">
    <property type="entry name" value="LRR_3"/>
    <property type="match status" value="1"/>
</dbReference>
<evidence type="ECO:0000259" key="6">
    <source>
        <dbReference type="Pfam" id="PF23282"/>
    </source>
</evidence>
<evidence type="ECO:0000256" key="1">
    <source>
        <dbReference type="ARBA" id="ARBA00022614"/>
    </source>
</evidence>
<dbReference type="InterPro" id="IPR027417">
    <property type="entry name" value="P-loop_NTPase"/>
</dbReference>
<organism evidence="7 8">
    <name type="scientific">Brassica cretica</name>
    <name type="common">Mustard</name>
    <dbReference type="NCBI Taxonomy" id="69181"/>
    <lineage>
        <taxon>Eukaryota</taxon>
        <taxon>Viridiplantae</taxon>
        <taxon>Streptophyta</taxon>
        <taxon>Embryophyta</taxon>
        <taxon>Tracheophyta</taxon>
        <taxon>Spermatophyta</taxon>
        <taxon>Magnoliopsida</taxon>
        <taxon>eudicotyledons</taxon>
        <taxon>Gunneridae</taxon>
        <taxon>Pentapetalae</taxon>
        <taxon>rosids</taxon>
        <taxon>malvids</taxon>
        <taxon>Brassicales</taxon>
        <taxon>Brassicaceae</taxon>
        <taxon>Brassiceae</taxon>
        <taxon>Brassica</taxon>
    </lineage>
</organism>
<feature type="compositionally biased region" description="Basic and acidic residues" evidence="4">
    <location>
        <begin position="752"/>
        <end position="768"/>
    </location>
</feature>
<comment type="caution">
    <text evidence="7">The sequence shown here is derived from an EMBL/GenBank/DDBJ whole genome shotgun (WGS) entry which is preliminary data.</text>
</comment>
<dbReference type="FunFam" id="3.40.50.300:FF:001002">
    <property type="entry name" value="Disease resistance protein (TIR-NBS-LRR class)"/>
    <property type="match status" value="1"/>
</dbReference>
<keyword evidence="3" id="KW-0378">Hydrolase</keyword>
<dbReference type="SUPFAM" id="SSF52540">
    <property type="entry name" value="P-loop containing nucleoside triphosphate hydrolases"/>
    <property type="match status" value="1"/>
</dbReference>
<dbReference type="GO" id="GO:0006952">
    <property type="term" value="P:defense response"/>
    <property type="evidence" value="ECO:0007669"/>
    <property type="project" value="InterPro"/>
</dbReference>
<feature type="region of interest" description="Disordered" evidence="4">
    <location>
        <begin position="721"/>
        <end position="740"/>
    </location>
</feature>
<accession>A0A8S9QA75</accession>
<dbReference type="GO" id="GO:0016787">
    <property type="term" value="F:hydrolase activity"/>
    <property type="evidence" value="ECO:0007669"/>
    <property type="project" value="UniProtKB-KW"/>
</dbReference>
<dbReference type="Gene3D" id="3.80.10.10">
    <property type="entry name" value="Ribonuclease Inhibitor"/>
    <property type="match status" value="1"/>
</dbReference>
<proteinExistence type="predicted"/>
<evidence type="ECO:0000313" key="7">
    <source>
        <dbReference type="EMBL" id="KAF3535214.1"/>
    </source>
</evidence>
<keyword evidence="1" id="KW-0433">Leucine-rich repeat</keyword>
<dbReference type="GO" id="GO:0043531">
    <property type="term" value="F:ADP binding"/>
    <property type="evidence" value="ECO:0007669"/>
    <property type="project" value="InterPro"/>
</dbReference>
<evidence type="ECO:0000256" key="4">
    <source>
        <dbReference type="SAM" id="MobiDB-lite"/>
    </source>
</evidence>
<dbReference type="InterPro" id="IPR011713">
    <property type="entry name" value="Leu-rich_rpt_3"/>
</dbReference>
<protein>
    <recommendedName>
        <fullName evidence="9">AAA+ ATPase domain-containing protein</fullName>
    </recommendedName>
</protein>
<dbReference type="InterPro" id="IPR044974">
    <property type="entry name" value="Disease_R_plants"/>
</dbReference>
<dbReference type="InterPro" id="IPR058192">
    <property type="entry name" value="WHD_ROQ1-like"/>
</dbReference>
<sequence>MIEEIVSDVSDKLLLTPSEDSENFVGIEDHIANLSVLLRLDLEEVRMVGLWGFSGIGKTTIARVLFNRLSRHFQGRIFIDMAFLSKSMDIYSQANPYDYNMKLHLQSKFLSKILGKKDIEISQLGELAGRLKHHKVLVFIDDLNDQVVLDSLVGQTQWFGSGSRIIVVTNDKHFLRAHGIEHIYEVCLPSEDLAREILCRSAFSEKSPPEGVEELVYEITGLVVSPLGLTVLGSSLRGRDNEYWMDSLSMLQTGKNGEIEKISRISYDGLTSEEDKTIFRYIACYFNGGKVAYMKLLLADSGLSVNVGLENLADKSLIHVREGRVEMHGLLKKMGKKVVRLEKPENREFLEDSQDIFDVLSKGIGTEKVLSISLDISMIEELHVHENAFKRMGNLRFLEVLRSYGSGTMKLRIPKSFDYSKLKLLRWRDYPMRCLPSKFRPENLVELKMQNSKLKKLWEGVVLHLDGCSRLRTVPQISTNIVHLCLSETAIEEFPSDLHQENLRFEKLSYLSMKNLKSKKLWEKVQPLIFLKGIMAPSMRQLYLSDIPSLVELPSSFQNLRQLEKLEIENCLNLETIPTGINLKSLWKLNLSGCSRLRTFPDISTNIKYLYLNETAIEELTFQTARRRSAFIFHSPYYCNLLLLLFNRPSTSQLSLKPIPQIQADFGTALIPLICSLIFAYCEYKVKEWGIRLCSSADNRLGYPNTLPHVFQTDEGNTLNEAGHGKISGGEDEVTEPSSKRMRISCKKKKTWNKETGVDKEKKKETGKRMRNAGGKEATGNAGGKEATGRFSAAAFEDCV</sequence>
<evidence type="ECO:0008006" key="9">
    <source>
        <dbReference type="Google" id="ProtNLM"/>
    </source>
</evidence>
<dbReference type="Gene3D" id="3.40.50.300">
    <property type="entry name" value="P-loop containing nucleotide triphosphate hydrolases"/>
    <property type="match status" value="1"/>
</dbReference>
<dbReference type="InterPro" id="IPR036390">
    <property type="entry name" value="WH_DNA-bd_sf"/>
</dbReference>
<gene>
    <name evidence="7" type="ORF">F2Q69_00024021</name>
</gene>
<dbReference type="PANTHER" id="PTHR11017:SF538">
    <property type="entry name" value="ADP-RIBOSYL CYCLASE_CYCLIC ADP-RIBOSE HYDROLASE"/>
    <property type="match status" value="1"/>
</dbReference>
<dbReference type="Gene3D" id="1.10.8.430">
    <property type="entry name" value="Helical domain of apoptotic protease-activating factors"/>
    <property type="match status" value="1"/>
</dbReference>